<dbReference type="AlphaFoldDB" id="A0A6J7CXX8"/>
<dbReference type="GO" id="GO:0004794">
    <property type="term" value="F:threonine deaminase activity"/>
    <property type="evidence" value="ECO:0007669"/>
    <property type="project" value="TreeGrafter"/>
</dbReference>
<evidence type="ECO:0000313" key="7">
    <source>
        <dbReference type="EMBL" id="CAB4863467.1"/>
    </source>
</evidence>
<gene>
    <name evidence="6" type="ORF">UFOPK2809_00426</name>
    <name evidence="7" type="ORF">UFOPK3425_00273</name>
</gene>
<dbReference type="FunFam" id="3.40.50.1100:FF:000005">
    <property type="entry name" value="Threonine dehydratase catabolic"/>
    <property type="match status" value="1"/>
</dbReference>
<dbReference type="EMBL" id="CAFBLV010000032">
    <property type="protein sequence ID" value="CAB4863467.1"/>
    <property type="molecule type" value="Genomic_DNA"/>
</dbReference>
<dbReference type="GO" id="GO:0009097">
    <property type="term" value="P:isoleucine biosynthetic process"/>
    <property type="evidence" value="ECO:0007669"/>
    <property type="project" value="TreeGrafter"/>
</dbReference>
<keyword evidence="3" id="KW-0663">Pyridoxal phosphate</keyword>
<protein>
    <submittedName>
        <fullName evidence="7">Unannotated protein</fullName>
    </submittedName>
</protein>
<name>A0A6J7CXX8_9ZZZZ</name>
<comment type="similarity">
    <text evidence="2">Belongs to the serine/threonine dehydratase family.</text>
</comment>
<accession>A0A6J7CXX8</accession>
<keyword evidence="4" id="KW-0456">Lyase</keyword>
<proteinExistence type="inferred from homology"/>
<comment type="cofactor">
    <cofactor evidence="1">
        <name>pyridoxal 5'-phosphate</name>
        <dbReference type="ChEBI" id="CHEBI:597326"/>
    </cofactor>
</comment>
<dbReference type="Gene3D" id="3.40.50.1100">
    <property type="match status" value="2"/>
</dbReference>
<dbReference type="EMBL" id="CAEZZA010000040">
    <property type="protein sequence ID" value="CAB4742457.1"/>
    <property type="molecule type" value="Genomic_DNA"/>
</dbReference>
<dbReference type="GO" id="GO:0006567">
    <property type="term" value="P:L-threonine catabolic process"/>
    <property type="evidence" value="ECO:0007669"/>
    <property type="project" value="TreeGrafter"/>
</dbReference>
<dbReference type="PANTHER" id="PTHR48078:SF6">
    <property type="entry name" value="L-THREONINE DEHYDRATASE CATABOLIC TDCB"/>
    <property type="match status" value="1"/>
</dbReference>
<organism evidence="7">
    <name type="scientific">freshwater metagenome</name>
    <dbReference type="NCBI Taxonomy" id="449393"/>
    <lineage>
        <taxon>unclassified sequences</taxon>
        <taxon>metagenomes</taxon>
        <taxon>ecological metagenomes</taxon>
    </lineage>
</organism>
<dbReference type="GO" id="GO:0003941">
    <property type="term" value="F:L-serine ammonia-lyase activity"/>
    <property type="evidence" value="ECO:0007669"/>
    <property type="project" value="TreeGrafter"/>
</dbReference>
<dbReference type="Pfam" id="PF00291">
    <property type="entry name" value="PALP"/>
    <property type="match status" value="1"/>
</dbReference>
<dbReference type="InterPro" id="IPR036052">
    <property type="entry name" value="TrpB-like_PALP_sf"/>
</dbReference>
<evidence type="ECO:0000256" key="4">
    <source>
        <dbReference type="ARBA" id="ARBA00023239"/>
    </source>
</evidence>
<evidence type="ECO:0000256" key="1">
    <source>
        <dbReference type="ARBA" id="ARBA00001933"/>
    </source>
</evidence>
<dbReference type="InterPro" id="IPR001926">
    <property type="entry name" value="TrpB-like_PALP"/>
</dbReference>
<evidence type="ECO:0000256" key="2">
    <source>
        <dbReference type="ARBA" id="ARBA00010869"/>
    </source>
</evidence>
<evidence type="ECO:0000313" key="6">
    <source>
        <dbReference type="EMBL" id="CAB4742457.1"/>
    </source>
</evidence>
<sequence length="328" mass="34446">MAPPGETRIPTLNGIKDAYQLLSAPFAHTPMFQSTQLSHYFDADIWLKVESVNPIASFKSRGATVAIARALADHSVAEIVTSSTGNHGQGVALASKLRGISCHIFMPAEPNPVKLAMIESLGAIVHKIGHDLDFAKAKALEFAEARGALFVDDGEDPDVMEGAGTVGLEIARRLDHIDDVFIPMGSGNLAAGCATALKALHPGVRVTTVQSSQSPAMAMSFEQRTAVEFPAASIADGLECRVPATLALERVLALIDDVITITDEVILQACRTLIDVQHLVTEPAGAAALAGGHSVREKLAGRTVVLVISGGNLTPALLERAQALDSLI</sequence>
<evidence type="ECO:0000256" key="3">
    <source>
        <dbReference type="ARBA" id="ARBA00022898"/>
    </source>
</evidence>
<dbReference type="SUPFAM" id="SSF53686">
    <property type="entry name" value="Tryptophan synthase beta subunit-like PLP-dependent enzymes"/>
    <property type="match status" value="1"/>
</dbReference>
<evidence type="ECO:0000259" key="5">
    <source>
        <dbReference type="Pfam" id="PF00291"/>
    </source>
</evidence>
<dbReference type="GO" id="GO:0006565">
    <property type="term" value="P:L-serine catabolic process"/>
    <property type="evidence" value="ECO:0007669"/>
    <property type="project" value="TreeGrafter"/>
</dbReference>
<dbReference type="InterPro" id="IPR050147">
    <property type="entry name" value="Ser/Thr_Dehydratase"/>
</dbReference>
<feature type="domain" description="Tryptophan synthase beta chain-like PALP" evidence="5">
    <location>
        <begin position="27"/>
        <end position="310"/>
    </location>
</feature>
<reference evidence="7" key="1">
    <citation type="submission" date="2020-05" db="EMBL/GenBank/DDBJ databases">
        <authorList>
            <person name="Chiriac C."/>
            <person name="Salcher M."/>
            <person name="Ghai R."/>
            <person name="Kavagutti S V."/>
        </authorList>
    </citation>
    <scope>NUCLEOTIDE SEQUENCE</scope>
</reference>
<dbReference type="PANTHER" id="PTHR48078">
    <property type="entry name" value="THREONINE DEHYDRATASE, MITOCHONDRIAL-RELATED"/>
    <property type="match status" value="1"/>
</dbReference>